<evidence type="ECO:0000256" key="5">
    <source>
        <dbReference type="ARBA" id="ARBA00023212"/>
    </source>
</evidence>
<dbReference type="Pfam" id="PF04130">
    <property type="entry name" value="GCP_C_terminal"/>
    <property type="match status" value="1"/>
</dbReference>
<dbReference type="EMBL" id="KI913991">
    <property type="protein sequence ID" value="ETV93588.1"/>
    <property type="molecule type" value="Genomic_DNA"/>
</dbReference>
<name>A0A024THQ6_9STRA</name>
<dbReference type="PANTHER" id="PTHR19302">
    <property type="entry name" value="GAMMA TUBULIN COMPLEX PROTEIN"/>
    <property type="match status" value="1"/>
</dbReference>
<dbReference type="InterPro" id="IPR007259">
    <property type="entry name" value="GCP"/>
</dbReference>
<dbReference type="VEuPathDB" id="FungiDB:H310_12584"/>
<evidence type="ECO:0000256" key="3">
    <source>
        <dbReference type="ARBA" id="ARBA00022490"/>
    </source>
</evidence>
<dbReference type="InterPro" id="IPR042241">
    <property type="entry name" value="GCP_C_sf"/>
</dbReference>
<feature type="domain" description="Gamma tubulin complex component C-terminal" evidence="7">
    <location>
        <begin position="606"/>
        <end position="792"/>
    </location>
</feature>
<dbReference type="Gene3D" id="1.20.120.1900">
    <property type="entry name" value="Gamma-tubulin complex, C-terminal domain"/>
    <property type="match status" value="1"/>
</dbReference>
<dbReference type="GO" id="GO:0000930">
    <property type="term" value="C:gamma-tubulin complex"/>
    <property type="evidence" value="ECO:0007669"/>
    <property type="project" value="TreeGrafter"/>
</dbReference>
<dbReference type="PANTHER" id="PTHR19302:SF27">
    <property type="entry name" value="GAMMA-TUBULIN COMPLEX COMPONENT 4"/>
    <property type="match status" value="1"/>
</dbReference>
<dbReference type="GO" id="GO:0000922">
    <property type="term" value="C:spindle pole"/>
    <property type="evidence" value="ECO:0007669"/>
    <property type="project" value="InterPro"/>
</dbReference>
<dbReference type="GO" id="GO:0031122">
    <property type="term" value="P:cytoplasmic microtubule organization"/>
    <property type="evidence" value="ECO:0007669"/>
    <property type="project" value="TreeGrafter"/>
</dbReference>
<protein>
    <recommendedName>
        <fullName evidence="6">Spindle pole body component</fullName>
    </recommendedName>
</protein>
<comment type="subcellular location">
    <subcellularLocation>
        <location evidence="1 6">Cytoplasm</location>
        <location evidence="1 6">Cytoskeleton</location>
        <location evidence="1 6">Microtubule organizing center</location>
    </subcellularLocation>
</comment>
<comment type="similarity">
    <text evidence="2 6">Belongs to the TUBGCP family.</text>
</comment>
<dbReference type="GO" id="GO:0051321">
    <property type="term" value="P:meiotic cell cycle"/>
    <property type="evidence" value="ECO:0007669"/>
    <property type="project" value="TreeGrafter"/>
</dbReference>
<reference evidence="9" key="1">
    <citation type="submission" date="2013-12" db="EMBL/GenBank/DDBJ databases">
        <title>The Genome Sequence of Aphanomyces invadans NJM9701.</title>
        <authorList>
            <consortium name="The Broad Institute Genomics Platform"/>
            <person name="Russ C."/>
            <person name="Tyler B."/>
            <person name="van West P."/>
            <person name="Dieguez-Uribeondo J."/>
            <person name="Young S.K."/>
            <person name="Zeng Q."/>
            <person name="Gargeya S."/>
            <person name="Fitzgerald M."/>
            <person name="Abouelleil A."/>
            <person name="Alvarado L."/>
            <person name="Chapman S.B."/>
            <person name="Gainer-Dewar J."/>
            <person name="Goldberg J."/>
            <person name="Griggs A."/>
            <person name="Gujja S."/>
            <person name="Hansen M."/>
            <person name="Howarth C."/>
            <person name="Imamovic A."/>
            <person name="Ireland A."/>
            <person name="Larimer J."/>
            <person name="McCowan C."/>
            <person name="Murphy C."/>
            <person name="Pearson M."/>
            <person name="Poon T.W."/>
            <person name="Priest M."/>
            <person name="Roberts A."/>
            <person name="Saif S."/>
            <person name="Shea T."/>
            <person name="Sykes S."/>
            <person name="Wortman J."/>
            <person name="Nusbaum C."/>
            <person name="Birren B."/>
        </authorList>
    </citation>
    <scope>NUCLEOTIDE SEQUENCE [LARGE SCALE GENOMIC DNA]</scope>
    <source>
        <strain evidence="9">NJM9701</strain>
    </source>
</reference>
<dbReference type="OrthoDB" id="78652at2759"/>
<accession>A0A024THQ6</accession>
<dbReference type="GO" id="GO:0007020">
    <property type="term" value="P:microtubule nucleation"/>
    <property type="evidence" value="ECO:0007669"/>
    <property type="project" value="InterPro"/>
</dbReference>
<dbReference type="GO" id="GO:0051225">
    <property type="term" value="P:spindle assembly"/>
    <property type="evidence" value="ECO:0007669"/>
    <property type="project" value="TreeGrafter"/>
</dbReference>
<keyword evidence="5 6" id="KW-0206">Cytoskeleton</keyword>
<dbReference type="GeneID" id="20089634"/>
<evidence type="ECO:0000256" key="6">
    <source>
        <dbReference type="RuleBase" id="RU363050"/>
    </source>
</evidence>
<evidence type="ECO:0000259" key="7">
    <source>
        <dbReference type="Pfam" id="PF04130"/>
    </source>
</evidence>
<evidence type="ECO:0000259" key="8">
    <source>
        <dbReference type="Pfam" id="PF17681"/>
    </source>
</evidence>
<dbReference type="RefSeq" id="XP_008877930.1">
    <property type="nucleotide sequence ID" value="XM_008879708.1"/>
</dbReference>
<keyword evidence="4 6" id="KW-0493">Microtubule</keyword>
<feature type="domain" description="Gamma tubulin complex component protein N-terminal" evidence="8">
    <location>
        <begin position="3"/>
        <end position="262"/>
    </location>
</feature>
<keyword evidence="3 6" id="KW-0963">Cytoplasm</keyword>
<dbReference type="GO" id="GO:0005874">
    <property type="term" value="C:microtubule"/>
    <property type="evidence" value="ECO:0007669"/>
    <property type="project" value="UniProtKB-KW"/>
</dbReference>
<dbReference type="eggNOG" id="KOG2065">
    <property type="taxonomic scope" value="Eukaryota"/>
</dbReference>
<organism evidence="9">
    <name type="scientific">Aphanomyces invadans</name>
    <dbReference type="NCBI Taxonomy" id="157072"/>
    <lineage>
        <taxon>Eukaryota</taxon>
        <taxon>Sar</taxon>
        <taxon>Stramenopiles</taxon>
        <taxon>Oomycota</taxon>
        <taxon>Saprolegniomycetes</taxon>
        <taxon>Saprolegniales</taxon>
        <taxon>Verrucalvaceae</taxon>
        <taxon>Aphanomyces</taxon>
    </lineage>
</organism>
<evidence type="ECO:0000256" key="1">
    <source>
        <dbReference type="ARBA" id="ARBA00004267"/>
    </source>
</evidence>
<dbReference type="Pfam" id="PF17681">
    <property type="entry name" value="GCP_N_terminal"/>
    <property type="match status" value="1"/>
</dbReference>
<evidence type="ECO:0000256" key="4">
    <source>
        <dbReference type="ARBA" id="ARBA00022701"/>
    </source>
</evidence>
<dbReference type="GO" id="GO:0043015">
    <property type="term" value="F:gamma-tubulin binding"/>
    <property type="evidence" value="ECO:0007669"/>
    <property type="project" value="InterPro"/>
</dbReference>
<proteinExistence type="inferred from homology"/>
<sequence>MHHELFFALLGVSGEVVVERTNPQQENVKTFVFDEEVTPSLLSEGDQQMLRPVLHVGYCYRRLSRFAQLPPFQDKSDGDGSEYIRSSLYLHSFRESLSTSLAAYEQHVADLERDVLAKTSQNTSNLFPFTRLLVDLHGEIELFPFLCRLVDQIERKNLRGKGILELLQSHDHCGYPRIQACVRVFLCNAHRVLYRQMMSWMTAAQVVDPFGEFFITQSSPTEYTVDLGRVPLRYFPSAIAEDVLFVGNAMKIVGASSSHHKEICNCLHELARRGTWATHVVQDSLARLRGIVATALGTRVVVQGQFVKWLKLVKSFYLLGEGDLFHAVVERASVDVFSKGPPTIRSEQDLNHGIWATSLREFQFDSVGSISLRVPLQEFSYTFQRVGEPENMSAAVVPPGLVVHGVRSADARGLAPSESWLTCWFHHIQYISRSFRSSFSVDMPSAPTELSLVLQSNGVHVVPEWTRSDRPRGGLPPTSASLRLQCQFHTFQDSSCRLTTRLYIISTDASQLVHEATATLPFASDATFHVEYSADVVGEKNVPVTTAGWRVLVNGSICFEHTPMNVLKHVDGLARQQGGMFVGLVLQPGVTVLSWSCDKRPPQGESDDPWAYVSLDMDIPWPLPLLLTPPTLTTYSHVFQLLFRLKRVIFALNTAWKHQSSRSTKTCVLRHHLAFALSNVFLYFQMGVIDADFDQCVAECDNRSDFDIVKRAHDAFVAEVAKKCYVYSSTVMNALNHIVALGWEFTRTVDDPRMDSALLEAEFATTMQHFGAVLANTDARALVLLLDFNGYFSRSSIEPY</sequence>
<dbReference type="GO" id="GO:0000278">
    <property type="term" value="P:mitotic cell cycle"/>
    <property type="evidence" value="ECO:0007669"/>
    <property type="project" value="TreeGrafter"/>
</dbReference>
<dbReference type="STRING" id="157072.A0A024THQ6"/>
<dbReference type="AlphaFoldDB" id="A0A024THQ6"/>
<dbReference type="InterPro" id="IPR040457">
    <property type="entry name" value="GCP_C"/>
</dbReference>
<evidence type="ECO:0000313" key="9">
    <source>
        <dbReference type="EMBL" id="ETV93588.1"/>
    </source>
</evidence>
<dbReference type="InterPro" id="IPR041470">
    <property type="entry name" value="GCP_N"/>
</dbReference>
<evidence type="ECO:0000256" key="2">
    <source>
        <dbReference type="ARBA" id="ARBA00010337"/>
    </source>
</evidence>
<gene>
    <name evidence="9" type="ORF">H310_12584</name>
</gene>
<dbReference type="GO" id="GO:0051011">
    <property type="term" value="F:microtubule minus-end binding"/>
    <property type="evidence" value="ECO:0007669"/>
    <property type="project" value="TreeGrafter"/>
</dbReference>